<accession>A0A9N8VVS6</accession>
<dbReference type="PANTHER" id="PTHR14819:SF25">
    <property type="entry name" value="CHROMOSOME UNDETERMINED SCAFFOLD_52, WHOLE GENOME SHOTGUN SEQUENCE"/>
    <property type="match status" value="1"/>
</dbReference>
<dbReference type="PROSITE" id="PS51717">
    <property type="entry name" value="G_VLIG"/>
    <property type="match status" value="1"/>
</dbReference>
<feature type="domain" description="VLIG-type G" evidence="2">
    <location>
        <begin position="469"/>
        <end position="715"/>
    </location>
</feature>
<dbReference type="GO" id="GO:0005525">
    <property type="term" value="F:GTP binding"/>
    <property type="evidence" value="ECO:0007669"/>
    <property type="project" value="InterPro"/>
</dbReference>
<keyword evidence="4" id="KW-1185">Reference proteome</keyword>
<evidence type="ECO:0000313" key="4">
    <source>
        <dbReference type="Proteomes" id="UP000789396"/>
    </source>
</evidence>
<dbReference type="InterPro" id="IPR052986">
    <property type="entry name" value="VLIG_GTPase"/>
</dbReference>
<dbReference type="Proteomes" id="UP000789396">
    <property type="component" value="Unassembled WGS sequence"/>
</dbReference>
<evidence type="ECO:0000256" key="1">
    <source>
        <dbReference type="ARBA" id="ARBA00006828"/>
    </source>
</evidence>
<comment type="similarity">
    <text evidence="1">Belongs to the TRAFAC class dynamin-like GTPase superfamily. Very large inducible GTPase (VLIG) family.</text>
</comment>
<dbReference type="OrthoDB" id="1597724at2759"/>
<name>A0A9N8VVS6_9GLOM</name>
<dbReference type="PANTHER" id="PTHR14819">
    <property type="entry name" value="GTP-BINDING"/>
    <property type="match status" value="1"/>
</dbReference>
<sequence length="1298" mass="150514">MDNKEIMVDEKWHPILGESVPLTEPQHYVKLSKIVNAPLLRANQTNGSVSLVLSYIRQKDMFQTLSQFPIAFPLVIPELDEATKFRVMLPFIKRETKPGTIIENHLFNSQFRMIVAIRIGTNTPGKSTILNLLMSSDSMFSSAGEPGAEYGTPHMIDGSIEFTWLTQETCGVCLWKDVLEDFYKENDEIVLLANLHGDAFKYLEQINFLKQFPSSFLVFLMPGHKEEQKVIFESLIDYKKIIYCYVDSGNKRQSIDTKQLTKDQTLKKVRKKFKEALKFEVSPFEAKNLKLGRSLQLAEGIEFPKQSSDGYKLFQTNHELQHLIMLYINTLKLPLDKRRRALAHIEKEVARISSIESSETRNMAMLKREEQRKSGLQENEKKVKNEIAKIWEEIDNMSLGLEHFFRELGHIYKIISVRDQNTEIMKLPELYAELLIGGHTIELLDGDAGTISESLFSAICKHIHKLYPNLRIFVVSILGLQSSGKSTLLNALFACRFAVSVGRCTRGLFMRLLFLDKDLSNQLGVDAFVLIDTEGLGAPEKMNEPESKKKDRILATFAMGVSNLTILNVLGESTRDLTEILQIAIVTMARLEKADIAPDIRMVQHVSERNAEKLSEPEQKFREALQEALKIADEQDTVMGISSMKCLQILDERIKKGQLLNQFRPFKNGATAHAPPSEQYHEDVVDLYNSILEDCKNSKGKIEFAKWSSLIPSYWRAVSNEDFAVRFKNIKEMYDFIELSKQIDKVKEAIEDAFFQHKELITKKLRSKLSEWSQGYEKDSDLKNKCSELINKGLKDVPCCNSNCEKCKNTYKERENLRKYLKANRKDEKCEMEINQTINNYITQNYNSTIKKLTRILEASFIRKGLSSEFLKIINESMEKIISNMRGSKLTDKEQNTTTYTVLSKETVRPVTEPIDEEVKVEFNNVEPLYSRYKKGVLPDLSKCHAYKYIDSKYFYISDRYNLRCPDERDASLLENDLNTLTDIILKKRNSQYVYHGIVRDLRNEIDRIINKFSNLWKKQLIPEFKWDVHLYALLMFKTIMKSYQERWEEENSPLSIFDQKKEEYKKIIDTRLQHGFSLVSEAHIIGDYLLKVVHKKAMKAGNLERIKTVKDVAWMTSSELVRLKYFEMLAEKVQNGNNEEAITHFGIPKISIEDWFKRKVNSVESNATIAYNETYKSEFEQVLQKIRNCQSLEAIKNYVNNYMTEVDGVDYEVNNLKKDNKFETHHIQQLRDHIAKRLKEYNDPRSEYFQNPSEDESIMKMLGCTETCYFCGALCWGSRGHDQRADETKKHQTCHQP</sequence>
<dbReference type="Gene3D" id="3.40.50.300">
    <property type="entry name" value="P-loop containing nucleotide triphosphate hydrolases"/>
    <property type="match status" value="1"/>
</dbReference>
<dbReference type="InterPro" id="IPR030383">
    <property type="entry name" value="G_VLIG_dom"/>
</dbReference>
<gene>
    <name evidence="3" type="ORF">RFULGI_LOCUS903</name>
</gene>
<evidence type="ECO:0000313" key="3">
    <source>
        <dbReference type="EMBL" id="CAG8466051.1"/>
    </source>
</evidence>
<protein>
    <submittedName>
        <fullName evidence="3">3762_t:CDS:1</fullName>
    </submittedName>
</protein>
<comment type="caution">
    <text evidence="3">The sequence shown here is derived from an EMBL/GenBank/DDBJ whole genome shotgun (WGS) entry which is preliminary data.</text>
</comment>
<proteinExistence type="inferred from homology"/>
<dbReference type="Pfam" id="PF25683">
    <property type="entry name" value="URGCP_GTPase"/>
    <property type="match status" value="1"/>
</dbReference>
<dbReference type="InterPro" id="IPR027417">
    <property type="entry name" value="P-loop_NTPase"/>
</dbReference>
<dbReference type="EMBL" id="CAJVPZ010000462">
    <property type="protein sequence ID" value="CAG8466051.1"/>
    <property type="molecule type" value="Genomic_DNA"/>
</dbReference>
<dbReference type="InterPro" id="IPR057365">
    <property type="entry name" value="URGCP"/>
</dbReference>
<feature type="non-terminal residue" evidence="3">
    <location>
        <position position="1"/>
    </location>
</feature>
<dbReference type="SUPFAM" id="SSF52540">
    <property type="entry name" value="P-loop containing nucleoside triphosphate hydrolases"/>
    <property type="match status" value="1"/>
</dbReference>
<evidence type="ECO:0000259" key="2">
    <source>
        <dbReference type="PROSITE" id="PS51717"/>
    </source>
</evidence>
<dbReference type="Pfam" id="PF25496">
    <property type="entry name" value="URGCP"/>
    <property type="match status" value="1"/>
</dbReference>
<reference evidence="3" key="1">
    <citation type="submission" date="2021-06" db="EMBL/GenBank/DDBJ databases">
        <authorList>
            <person name="Kallberg Y."/>
            <person name="Tangrot J."/>
            <person name="Rosling A."/>
        </authorList>
    </citation>
    <scope>NUCLEOTIDE SEQUENCE</scope>
    <source>
        <strain evidence="3">IN212</strain>
    </source>
</reference>
<organism evidence="3 4">
    <name type="scientific">Racocetra fulgida</name>
    <dbReference type="NCBI Taxonomy" id="60492"/>
    <lineage>
        <taxon>Eukaryota</taxon>
        <taxon>Fungi</taxon>
        <taxon>Fungi incertae sedis</taxon>
        <taxon>Mucoromycota</taxon>
        <taxon>Glomeromycotina</taxon>
        <taxon>Glomeromycetes</taxon>
        <taxon>Diversisporales</taxon>
        <taxon>Gigasporaceae</taxon>
        <taxon>Racocetra</taxon>
    </lineage>
</organism>